<organism evidence="2 3">
    <name type="scientific">Caballeronia sordidicola</name>
    <name type="common">Burkholderia sordidicola</name>
    <dbReference type="NCBI Taxonomy" id="196367"/>
    <lineage>
        <taxon>Bacteria</taxon>
        <taxon>Pseudomonadati</taxon>
        <taxon>Pseudomonadota</taxon>
        <taxon>Betaproteobacteria</taxon>
        <taxon>Burkholderiales</taxon>
        <taxon>Burkholderiaceae</taxon>
        <taxon>Caballeronia</taxon>
    </lineage>
</organism>
<accession>A0A242MXW3</accession>
<dbReference type="Proteomes" id="UP000195221">
    <property type="component" value="Unassembled WGS sequence"/>
</dbReference>
<feature type="region of interest" description="Disordered" evidence="1">
    <location>
        <begin position="1"/>
        <end position="25"/>
    </location>
</feature>
<evidence type="ECO:0000313" key="2">
    <source>
        <dbReference type="EMBL" id="OTP76271.1"/>
    </source>
</evidence>
<dbReference type="AlphaFoldDB" id="A0A242MXW3"/>
<evidence type="ECO:0000313" key="3">
    <source>
        <dbReference type="Proteomes" id="UP000195221"/>
    </source>
</evidence>
<name>A0A242MXW3_CABSO</name>
<feature type="compositionally biased region" description="Low complexity" evidence="1">
    <location>
        <begin position="1"/>
        <end position="17"/>
    </location>
</feature>
<comment type="caution">
    <text evidence="2">The sequence shown here is derived from an EMBL/GenBank/DDBJ whole genome shotgun (WGS) entry which is preliminary data.</text>
</comment>
<protein>
    <submittedName>
        <fullName evidence="2">Uncharacterized protein</fullName>
    </submittedName>
</protein>
<evidence type="ECO:0000256" key="1">
    <source>
        <dbReference type="SAM" id="MobiDB-lite"/>
    </source>
</evidence>
<proteinExistence type="predicted"/>
<sequence length="47" mass="4951">MRLLKRAVAAEPEQVVPEAEREPEGALGAERVVAVPGTEVLEGPGLE</sequence>
<dbReference type="EMBL" id="NBTZ01000038">
    <property type="protein sequence ID" value="OTP76271.1"/>
    <property type="molecule type" value="Genomic_DNA"/>
</dbReference>
<reference evidence="2 3" key="1">
    <citation type="submission" date="2017-03" db="EMBL/GenBank/DDBJ databases">
        <title>Genome analysis of strain PAMC 26577.</title>
        <authorList>
            <person name="Oh H.-M."/>
            <person name="Yang J.-A."/>
        </authorList>
    </citation>
    <scope>NUCLEOTIDE SEQUENCE [LARGE SCALE GENOMIC DNA]</scope>
    <source>
        <strain evidence="2 3">PAMC 26577</strain>
    </source>
</reference>
<gene>
    <name evidence="2" type="ORF">PAMC26577_11345</name>
</gene>